<dbReference type="AlphaFoldDB" id="A0A0M3QWP8"/>
<protein>
    <submittedName>
        <fullName evidence="3">CG8100</fullName>
    </submittedName>
</protein>
<accession>A0A0M3QWP8</accession>
<evidence type="ECO:0000259" key="1">
    <source>
        <dbReference type="Pfam" id="PF03722"/>
    </source>
</evidence>
<dbReference type="Pfam" id="PF03723">
    <property type="entry name" value="Hemocyanin_C"/>
    <property type="match status" value="1"/>
</dbReference>
<dbReference type="Pfam" id="PF03722">
    <property type="entry name" value="Hemocyanin_N"/>
    <property type="match status" value="1"/>
</dbReference>
<dbReference type="Proteomes" id="UP000494163">
    <property type="component" value="Chromosome 3L"/>
</dbReference>
<dbReference type="EMBL" id="CP012525">
    <property type="protein sequence ID" value="ALC44523.1"/>
    <property type="molecule type" value="Genomic_DNA"/>
</dbReference>
<dbReference type="Gene3D" id="2.60.40.1520">
    <property type="entry name" value="Hemocyanin, C-terminal domain"/>
    <property type="match status" value="1"/>
</dbReference>
<dbReference type="SUPFAM" id="SSF48050">
    <property type="entry name" value="Hemocyanin, N-terminal domain"/>
    <property type="match status" value="1"/>
</dbReference>
<dbReference type="PANTHER" id="PTHR11511">
    <property type="entry name" value="LARVAL STORAGE PROTEIN/PHENOLOXIDASE"/>
    <property type="match status" value="1"/>
</dbReference>
<name>A0A0M3QWP8_DROBS</name>
<organism evidence="3 4">
    <name type="scientific">Drosophila busckii</name>
    <name type="common">Fruit fly</name>
    <dbReference type="NCBI Taxonomy" id="30019"/>
    <lineage>
        <taxon>Eukaryota</taxon>
        <taxon>Metazoa</taxon>
        <taxon>Ecdysozoa</taxon>
        <taxon>Arthropoda</taxon>
        <taxon>Hexapoda</taxon>
        <taxon>Insecta</taxon>
        <taxon>Pterygota</taxon>
        <taxon>Neoptera</taxon>
        <taxon>Endopterygota</taxon>
        <taxon>Diptera</taxon>
        <taxon>Brachycera</taxon>
        <taxon>Muscomorpha</taxon>
        <taxon>Ephydroidea</taxon>
        <taxon>Drosophilidae</taxon>
        <taxon>Drosophila</taxon>
    </lineage>
</organism>
<dbReference type="InterPro" id="IPR036697">
    <property type="entry name" value="Hemocyanin_N_sf"/>
</dbReference>
<evidence type="ECO:0000313" key="4">
    <source>
        <dbReference type="Proteomes" id="UP000494163"/>
    </source>
</evidence>
<feature type="non-terminal residue" evidence="3">
    <location>
        <position position="606"/>
    </location>
</feature>
<keyword evidence="4" id="KW-1185">Reference proteome</keyword>
<feature type="non-terminal residue" evidence="3">
    <location>
        <position position="1"/>
    </location>
</feature>
<feature type="domain" description="Hemocyanin N-terminal" evidence="1">
    <location>
        <begin position="3"/>
        <end position="122"/>
    </location>
</feature>
<dbReference type="InterPro" id="IPR013788">
    <property type="entry name" value="Hemocyanin/hexamerin"/>
</dbReference>
<dbReference type="SUPFAM" id="SSF81296">
    <property type="entry name" value="E set domains"/>
    <property type="match status" value="1"/>
</dbReference>
<dbReference type="InterPro" id="IPR037020">
    <property type="entry name" value="Hemocyanin_C_sf"/>
</dbReference>
<gene>
    <name evidence="3" type="ORF">Dbus_chr3Lg1689</name>
</gene>
<evidence type="ECO:0000313" key="3">
    <source>
        <dbReference type="EMBL" id="ALC44523.1"/>
    </source>
</evidence>
<feature type="domain" description="Hemocyanin C-terminal" evidence="2">
    <location>
        <begin position="407"/>
        <end position="572"/>
    </location>
</feature>
<dbReference type="Gene3D" id="1.20.1370.10">
    <property type="entry name" value="Hemocyanin, N-terminal domain"/>
    <property type="match status" value="1"/>
</dbReference>
<dbReference type="OMA" id="NACYARS"/>
<dbReference type="OrthoDB" id="7419495at2759"/>
<evidence type="ECO:0000259" key="2">
    <source>
        <dbReference type="Pfam" id="PF03723"/>
    </source>
</evidence>
<reference evidence="3 4" key="1">
    <citation type="submission" date="2015-08" db="EMBL/GenBank/DDBJ databases">
        <title>Ancestral chromatin configuration constrains chromatin evolution on differentiating sex chromosomes in Drosophila.</title>
        <authorList>
            <person name="Zhou Q."/>
            <person name="Bachtrog D."/>
        </authorList>
    </citation>
    <scope>NUCLEOTIDE SEQUENCE [LARGE SCALE GENOMIC DNA]</scope>
    <source>
        <tissue evidence="3">Whole larvae</tissue>
    </source>
</reference>
<sequence length="606" mass="69009">QLRQRFVLDLVLQVHKPLLQAQLVELGQELNADASNYKEGTWESLSDFMTRVQEDRMLGIYSMYSQLELELPQQLLGLYRFLALAKDWRQFQRNACYARTHFNAVLFVNALQLALEQRQDTQDLQLPGMHELLPQLYFDRNVILAAHQVNWQQLAPVPLVTKHNLKAKLYALLHPSFRLALELDLMPATPVVVAAAAPRPELSLDVQLNGHWSRLISRLMIYADYRPAIIDGDRLMAFGSERAALAYRQTLERGSHAEAAQVLLHNVQQFVALLAMEEQLTGVPTMQSLQLELLTTFGVPYQQTQVNFQAVQQLIRAAVQQLDEQLKAHAAVNWLTVAQILGRHYFQLCRRISLAINGQQVSPNLLGMATANLRDPIYRELLKQLAQLSATYATPTKAKQQQQQQLLLIKQINVDTLHTFEQPLDSDLINLVDQQLLQTQRNNLQYIRRRLVARQTRLNHKAFNISYHLHAQTPMILLARSYFLLPGHKHIRLLLDSFVLELTAGEHVLQRHFPSAGFESTLSELYEAREAQDLAATNIGSCLFPPHLLLPRGTVAGRKLQLSVEFIRWNNTDAMANCQSLGSVLDWNAPVLASSLADVTIQHEEF</sequence>
<dbReference type="InterPro" id="IPR005203">
    <property type="entry name" value="Hemocyanin_C"/>
</dbReference>
<proteinExistence type="predicted"/>
<dbReference type="InterPro" id="IPR014756">
    <property type="entry name" value="Ig_E-set"/>
</dbReference>
<dbReference type="STRING" id="30019.A0A0M3QWP8"/>
<dbReference type="GO" id="GO:0045735">
    <property type="term" value="F:nutrient reservoir activity"/>
    <property type="evidence" value="ECO:0007669"/>
    <property type="project" value="UniProtKB-ARBA"/>
</dbReference>
<dbReference type="GO" id="GO:0005615">
    <property type="term" value="C:extracellular space"/>
    <property type="evidence" value="ECO:0007669"/>
    <property type="project" value="UniProtKB-ARBA"/>
</dbReference>
<dbReference type="InterPro" id="IPR005204">
    <property type="entry name" value="Hemocyanin_N"/>
</dbReference>
<dbReference type="GO" id="GO:0097009">
    <property type="term" value="P:energy homeostasis"/>
    <property type="evidence" value="ECO:0007669"/>
    <property type="project" value="UniProtKB-ARBA"/>
</dbReference>
<dbReference type="PANTHER" id="PTHR11511:SF5">
    <property type="entry name" value="FAT-BODY PROTEIN 1-RELATED"/>
    <property type="match status" value="1"/>
</dbReference>